<protein>
    <submittedName>
        <fullName evidence="10">Sugar ABC transporter permease</fullName>
    </submittedName>
</protein>
<dbReference type="PANTHER" id="PTHR43005">
    <property type="entry name" value="BLR7065 PROTEIN"/>
    <property type="match status" value="1"/>
</dbReference>
<dbReference type="InterPro" id="IPR035906">
    <property type="entry name" value="MetI-like_sf"/>
</dbReference>
<reference evidence="10" key="1">
    <citation type="submission" date="2022-10" db="EMBL/GenBank/DDBJ databases">
        <title>Cytochrome P450 Catalyzes Benzene Ring Formation in the Biosynthesis of Trialkyl-Substituted Aromatic Polyketides.</title>
        <authorList>
            <person name="Zhao E."/>
            <person name="Ge H."/>
        </authorList>
    </citation>
    <scope>NUCLEOTIDE SEQUENCE</scope>
    <source>
        <strain evidence="10">NA0869</strain>
    </source>
</reference>
<dbReference type="RefSeq" id="WP_264249216.1">
    <property type="nucleotide sequence ID" value="NZ_CP107567.1"/>
</dbReference>
<feature type="transmembrane region" description="Helical" evidence="7">
    <location>
        <begin position="142"/>
        <end position="162"/>
    </location>
</feature>
<dbReference type="Pfam" id="PF00528">
    <property type="entry name" value="BPD_transp_1"/>
    <property type="match status" value="1"/>
</dbReference>
<accession>A0ABY6IFV7</accession>
<dbReference type="PANTHER" id="PTHR43005:SF2">
    <property type="entry name" value="INTEGRAL MEMBRANE SUGAR TRANSPORT PROTEIN"/>
    <property type="match status" value="1"/>
</dbReference>
<feature type="transmembrane region" description="Helical" evidence="7">
    <location>
        <begin position="50"/>
        <end position="74"/>
    </location>
</feature>
<name>A0ABY6IFV7_STRPE</name>
<feature type="domain" description="ABC transmembrane type-1" evidence="9">
    <location>
        <begin position="105"/>
        <end position="321"/>
    </location>
</feature>
<sequence>MSTPLSTPFPTPAGQRPQTAAGTAPEPPPSAPRTAGHSDRMRAWATRAPLLPALVFLITVTQLPFVATLVISLFDWNSLAPDERGFTGLSNYASVFTDASMRASVLTTVLLTASVVIASVVLGLLLALLLDRTFFGRGMVRTLLITPFLLVPVSAALLWKHALYNPEYGLFNGALTWAAGLFGIDSPAQPDWISEMPLLAVEAALVWQWTPFMMLILLAGLQSRPAETLEAARLDGAGPWQTFRYLTLPHLRRYLELGVLLGSVYIVQNFDAVFTLTSGGLGTANLPYTIYQTFYQAHEYGLASAAGVVVVIGTIVIATFALRVVSSLFREEATRA</sequence>
<keyword evidence="3" id="KW-1003">Cell membrane</keyword>
<evidence type="ECO:0000256" key="2">
    <source>
        <dbReference type="ARBA" id="ARBA00022448"/>
    </source>
</evidence>
<dbReference type="Proteomes" id="UP001163878">
    <property type="component" value="Chromosome"/>
</dbReference>
<keyword evidence="5 7" id="KW-1133">Transmembrane helix</keyword>
<feature type="transmembrane region" description="Helical" evidence="7">
    <location>
        <begin position="105"/>
        <end position="130"/>
    </location>
</feature>
<evidence type="ECO:0000256" key="7">
    <source>
        <dbReference type="RuleBase" id="RU363032"/>
    </source>
</evidence>
<evidence type="ECO:0000256" key="8">
    <source>
        <dbReference type="SAM" id="MobiDB-lite"/>
    </source>
</evidence>
<evidence type="ECO:0000313" key="11">
    <source>
        <dbReference type="Proteomes" id="UP001163878"/>
    </source>
</evidence>
<proteinExistence type="inferred from homology"/>
<evidence type="ECO:0000256" key="5">
    <source>
        <dbReference type="ARBA" id="ARBA00022989"/>
    </source>
</evidence>
<comment type="subcellular location">
    <subcellularLocation>
        <location evidence="1 7">Cell membrane</location>
        <topology evidence="1 7">Multi-pass membrane protein</topology>
    </subcellularLocation>
</comment>
<dbReference type="CDD" id="cd06261">
    <property type="entry name" value="TM_PBP2"/>
    <property type="match status" value="1"/>
</dbReference>
<evidence type="ECO:0000259" key="9">
    <source>
        <dbReference type="PROSITE" id="PS50928"/>
    </source>
</evidence>
<gene>
    <name evidence="10" type="ORF">OGH68_33520</name>
</gene>
<feature type="transmembrane region" description="Helical" evidence="7">
    <location>
        <begin position="302"/>
        <end position="325"/>
    </location>
</feature>
<keyword evidence="2 7" id="KW-0813">Transport</keyword>
<evidence type="ECO:0000256" key="6">
    <source>
        <dbReference type="ARBA" id="ARBA00023136"/>
    </source>
</evidence>
<organism evidence="10 11">
    <name type="scientific">Streptomyces peucetius</name>
    <dbReference type="NCBI Taxonomy" id="1950"/>
    <lineage>
        <taxon>Bacteria</taxon>
        <taxon>Bacillati</taxon>
        <taxon>Actinomycetota</taxon>
        <taxon>Actinomycetes</taxon>
        <taxon>Kitasatosporales</taxon>
        <taxon>Streptomycetaceae</taxon>
        <taxon>Streptomyces</taxon>
    </lineage>
</organism>
<feature type="transmembrane region" description="Helical" evidence="7">
    <location>
        <begin position="196"/>
        <end position="219"/>
    </location>
</feature>
<dbReference type="Gene3D" id="1.10.3720.10">
    <property type="entry name" value="MetI-like"/>
    <property type="match status" value="1"/>
</dbReference>
<evidence type="ECO:0000256" key="4">
    <source>
        <dbReference type="ARBA" id="ARBA00022692"/>
    </source>
</evidence>
<evidence type="ECO:0000256" key="1">
    <source>
        <dbReference type="ARBA" id="ARBA00004651"/>
    </source>
</evidence>
<keyword evidence="6 7" id="KW-0472">Membrane</keyword>
<keyword evidence="4 7" id="KW-0812">Transmembrane</keyword>
<keyword evidence="11" id="KW-1185">Reference proteome</keyword>
<evidence type="ECO:0000313" key="10">
    <source>
        <dbReference type="EMBL" id="UYQ65894.1"/>
    </source>
</evidence>
<comment type="similarity">
    <text evidence="7">Belongs to the binding-protein-dependent transport system permease family.</text>
</comment>
<dbReference type="EMBL" id="CP107567">
    <property type="protein sequence ID" value="UYQ65894.1"/>
    <property type="molecule type" value="Genomic_DNA"/>
</dbReference>
<dbReference type="SUPFAM" id="SSF161098">
    <property type="entry name" value="MetI-like"/>
    <property type="match status" value="1"/>
</dbReference>
<dbReference type="PROSITE" id="PS50928">
    <property type="entry name" value="ABC_TM1"/>
    <property type="match status" value="1"/>
</dbReference>
<feature type="region of interest" description="Disordered" evidence="8">
    <location>
        <begin position="1"/>
        <end position="38"/>
    </location>
</feature>
<evidence type="ECO:0000256" key="3">
    <source>
        <dbReference type="ARBA" id="ARBA00022475"/>
    </source>
</evidence>
<dbReference type="InterPro" id="IPR000515">
    <property type="entry name" value="MetI-like"/>
</dbReference>